<keyword evidence="2 4" id="KW-0442">Lipid degradation</keyword>
<keyword evidence="1 4" id="KW-0378">Hydrolase</keyword>
<dbReference type="PANTHER" id="PTHR14226">
    <property type="entry name" value="NEUROPATHY TARGET ESTERASE/SWISS CHEESE D.MELANOGASTER"/>
    <property type="match status" value="1"/>
</dbReference>
<feature type="short sequence motif" description="GXSXG" evidence="4">
    <location>
        <begin position="35"/>
        <end position="39"/>
    </location>
</feature>
<dbReference type="PROSITE" id="PS51635">
    <property type="entry name" value="PNPLA"/>
    <property type="match status" value="1"/>
</dbReference>
<accession>A0A926I6X9</accession>
<comment type="caution">
    <text evidence="6">The sequence shown here is derived from an EMBL/GenBank/DDBJ whole genome shotgun (WGS) entry which is preliminary data.</text>
</comment>
<evidence type="ECO:0000256" key="1">
    <source>
        <dbReference type="ARBA" id="ARBA00022801"/>
    </source>
</evidence>
<dbReference type="GO" id="GO:0016787">
    <property type="term" value="F:hydrolase activity"/>
    <property type="evidence" value="ECO:0007669"/>
    <property type="project" value="UniProtKB-UniRule"/>
</dbReference>
<gene>
    <name evidence="6" type="ORF">H8710_04545</name>
</gene>
<evidence type="ECO:0000313" key="7">
    <source>
        <dbReference type="Proteomes" id="UP000610760"/>
    </source>
</evidence>
<evidence type="ECO:0000256" key="4">
    <source>
        <dbReference type="PROSITE-ProRule" id="PRU01161"/>
    </source>
</evidence>
<feature type="short sequence motif" description="GXGXXG" evidence="4">
    <location>
        <begin position="8"/>
        <end position="13"/>
    </location>
</feature>
<proteinExistence type="predicted"/>
<name>A0A926I6X9_9FIRM</name>
<dbReference type="GO" id="GO:0016042">
    <property type="term" value="P:lipid catabolic process"/>
    <property type="evidence" value="ECO:0007669"/>
    <property type="project" value="UniProtKB-UniRule"/>
</dbReference>
<feature type="active site" description="Proton acceptor" evidence="4">
    <location>
        <position position="157"/>
    </location>
</feature>
<feature type="active site" description="Nucleophile" evidence="4">
    <location>
        <position position="37"/>
    </location>
</feature>
<dbReference type="InterPro" id="IPR045943">
    <property type="entry name" value="DUF6363"/>
</dbReference>
<dbReference type="InterPro" id="IPR050301">
    <property type="entry name" value="NTE"/>
</dbReference>
<dbReference type="RefSeq" id="WP_249294235.1">
    <property type="nucleotide sequence ID" value="NZ_JACRSV010000001.1"/>
</dbReference>
<feature type="domain" description="PNPLA" evidence="5">
    <location>
        <begin position="4"/>
        <end position="170"/>
    </location>
</feature>
<dbReference type="InterPro" id="IPR002641">
    <property type="entry name" value="PNPLA_dom"/>
</dbReference>
<dbReference type="Gene3D" id="3.40.1090.10">
    <property type="entry name" value="Cytosolic phospholipase A2 catalytic domain"/>
    <property type="match status" value="2"/>
</dbReference>
<evidence type="ECO:0000259" key="5">
    <source>
        <dbReference type="PROSITE" id="PS51635"/>
    </source>
</evidence>
<dbReference type="AlphaFoldDB" id="A0A926I6X9"/>
<dbReference type="SUPFAM" id="SSF52151">
    <property type="entry name" value="FabD/lysophospholipase-like"/>
    <property type="match status" value="1"/>
</dbReference>
<dbReference type="Proteomes" id="UP000610760">
    <property type="component" value="Unassembled WGS sequence"/>
</dbReference>
<dbReference type="InterPro" id="IPR037483">
    <property type="entry name" value="YjjU-like"/>
</dbReference>
<dbReference type="Pfam" id="PF19890">
    <property type="entry name" value="DUF6363"/>
    <property type="match status" value="1"/>
</dbReference>
<dbReference type="Pfam" id="PF01734">
    <property type="entry name" value="Patatin"/>
    <property type="match status" value="1"/>
</dbReference>
<keyword evidence="3 4" id="KW-0443">Lipid metabolism</keyword>
<protein>
    <submittedName>
        <fullName evidence="6">Patatin family protein</fullName>
    </submittedName>
</protein>
<reference evidence="6" key="1">
    <citation type="submission" date="2020-08" db="EMBL/GenBank/DDBJ databases">
        <title>Genome public.</title>
        <authorList>
            <person name="Liu C."/>
            <person name="Sun Q."/>
        </authorList>
    </citation>
    <scope>NUCLEOTIDE SEQUENCE</scope>
    <source>
        <strain evidence="6">NSJ-33</strain>
    </source>
</reference>
<dbReference type="CDD" id="cd07208">
    <property type="entry name" value="Pat_hypo_Ecoli_yjju_like"/>
    <property type="match status" value="1"/>
</dbReference>
<evidence type="ECO:0000313" key="6">
    <source>
        <dbReference type="EMBL" id="MBC8559336.1"/>
    </source>
</evidence>
<sequence>MNGLVLEGGGMRGLYTAGVLDLFLDRGIVFDYVIGVSAGACNAVSYLTGQRGRNYHVNIDYINDKRYMSAGNFLKDGSLFSEEMMFHTIPKELLPFDYKAFRQSKVPFVACCTSCLTGKPVYHRVTDLEADYKPVLASMSLPLVSKMVPYHGDLLLDGGMADPIPAEKALKDGCDRLIVVLTREKGYRKAPESTLNLAKVLYRKYPKLVNAIAQRHNVYNAQLDLCRKLEDEGRAILINPDEKVCIKRTEKDTAKLDALYHLGYEDARCRADAVEAFLK</sequence>
<feature type="short sequence motif" description="DGA/G" evidence="4">
    <location>
        <begin position="157"/>
        <end position="159"/>
    </location>
</feature>
<dbReference type="InterPro" id="IPR016035">
    <property type="entry name" value="Acyl_Trfase/lysoPLipase"/>
</dbReference>
<organism evidence="6 7">
    <name type="scientific">Fumia xinanensis</name>
    <dbReference type="NCBI Taxonomy" id="2763659"/>
    <lineage>
        <taxon>Bacteria</taxon>
        <taxon>Bacillati</taxon>
        <taxon>Bacillota</taxon>
        <taxon>Clostridia</taxon>
        <taxon>Eubacteriales</taxon>
        <taxon>Oscillospiraceae</taxon>
        <taxon>Fumia</taxon>
    </lineage>
</organism>
<keyword evidence="7" id="KW-1185">Reference proteome</keyword>
<evidence type="ECO:0000256" key="3">
    <source>
        <dbReference type="ARBA" id="ARBA00023098"/>
    </source>
</evidence>
<evidence type="ECO:0000256" key="2">
    <source>
        <dbReference type="ARBA" id="ARBA00022963"/>
    </source>
</evidence>
<dbReference type="PANTHER" id="PTHR14226:SF25">
    <property type="entry name" value="PHOSPHOESTERASE"/>
    <property type="match status" value="1"/>
</dbReference>
<dbReference type="EMBL" id="JACRSV010000001">
    <property type="protein sequence ID" value="MBC8559336.1"/>
    <property type="molecule type" value="Genomic_DNA"/>
</dbReference>